<dbReference type="WBParaSite" id="SPAL_0001285600.1">
    <property type="protein sequence ID" value="SPAL_0001285600.1"/>
    <property type="gene ID" value="SPAL_0001285600"/>
</dbReference>
<accession>A0A0N5C4H4</accession>
<name>A0A0N5C4H4_STREA</name>
<evidence type="ECO:0000313" key="1">
    <source>
        <dbReference type="Proteomes" id="UP000046392"/>
    </source>
</evidence>
<sequence>MHKNIRAIRISNPSIETLHFLFPCAFFKALPTPRATPAPGCPRCNLIHSLPTPRATPAPGCPRCNLIHCPCHSWKHGYSPVYFCLL</sequence>
<proteinExistence type="predicted"/>
<organism evidence="1 2">
    <name type="scientific">Strongyloides papillosus</name>
    <name type="common">Intestinal threadworm</name>
    <dbReference type="NCBI Taxonomy" id="174720"/>
    <lineage>
        <taxon>Eukaryota</taxon>
        <taxon>Metazoa</taxon>
        <taxon>Ecdysozoa</taxon>
        <taxon>Nematoda</taxon>
        <taxon>Chromadorea</taxon>
        <taxon>Rhabditida</taxon>
        <taxon>Tylenchina</taxon>
        <taxon>Panagrolaimomorpha</taxon>
        <taxon>Strongyloidoidea</taxon>
        <taxon>Strongyloididae</taxon>
        <taxon>Strongyloides</taxon>
    </lineage>
</organism>
<dbReference type="AlphaFoldDB" id="A0A0N5C4H4"/>
<protein>
    <submittedName>
        <fullName evidence="2">Uncharacterized protein</fullName>
    </submittedName>
</protein>
<dbReference type="Proteomes" id="UP000046392">
    <property type="component" value="Unplaced"/>
</dbReference>
<evidence type="ECO:0000313" key="2">
    <source>
        <dbReference type="WBParaSite" id="SPAL_0001285600.1"/>
    </source>
</evidence>
<reference evidence="2" key="1">
    <citation type="submission" date="2017-02" db="UniProtKB">
        <authorList>
            <consortium name="WormBaseParasite"/>
        </authorList>
    </citation>
    <scope>IDENTIFICATION</scope>
</reference>
<keyword evidence="1" id="KW-1185">Reference proteome</keyword>